<reference evidence="2" key="1">
    <citation type="submission" date="2023-07" db="EMBL/GenBank/DDBJ databases">
        <authorList>
            <consortium name="CYATHOMIX"/>
        </authorList>
    </citation>
    <scope>NUCLEOTIDE SEQUENCE</scope>
    <source>
        <strain evidence="2">N/A</strain>
    </source>
</reference>
<dbReference type="Gene3D" id="3.90.550.10">
    <property type="entry name" value="Spore Coat Polysaccharide Biosynthesis Protein SpsA, Chain A"/>
    <property type="match status" value="1"/>
</dbReference>
<proteinExistence type="predicted"/>
<evidence type="ECO:0000313" key="2">
    <source>
        <dbReference type="EMBL" id="CAJ0604916.1"/>
    </source>
</evidence>
<dbReference type="EMBL" id="CATQJL010000316">
    <property type="protein sequence ID" value="CAJ0604916.1"/>
    <property type="molecule type" value="Genomic_DNA"/>
</dbReference>
<dbReference type="PANTHER" id="PTHR31562">
    <property type="entry name" value="PROTEIN CBG18972"/>
    <property type="match status" value="1"/>
</dbReference>
<name>A0AA36H6Y8_CYLNA</name>
<dbReference type="AlphaFoldDB" id="A0AA36H6Y8"/>
<keyword evidence="3" id="KW-1185">Reference proteome</keyword>
<organism evidence="2 3">
    <name type="scientific">Cylicocyclus nassatus</name>
    <name type="common">Nematode worm</name>
    <dbReference type="NCBI Taxonomy" id="53992"/>
    <lineage>
        <taxon>Eukaryota</taxon>
        <taxon>Metazoa</taxon>
        <taxon>Ecdysozoa</taxon>
        <taxon>Nematoda</taxon>
        <taxon>Chromadorea</taxon>
        <taxon>Rhabditida</taxon>
        <taxon>Rhabditina</taxon>
        <taxon>Rhabditomorpha</taxon>
        <taxon>Strongyloidea</taxon>
        <taxon>Strongylidae</taxon>
        <taxon>Cylicocyclus</taxon>
    </lineage>
</organism>
<dbReference type="Pfam" id="PF03314">
    <property type="entry name" value="DUF273"/>
    <property type="match status" value="1"/>
</dbReference>
<gene>
    <name evidence="2" type="ORF">CYNAS_LOCUS16899</name>
</gene>
<dbReference type="InterPro" id="IPR004988">
    <property type="entry name" value="DUF273"/>
</dbReference>
<feature type="transmembrane region" description="Helical" evidence="1">
    <location>
        <begin position="32"/>
        <end position="53"/>
    </location>
</feature>
<dbReference type="InterPro" id="IPR029044">
    <property type="entry name" value="Nucleotide-diphossugar_trans"/>
</dbReference>
<sequence length="388" mass="45431">MQELRKNEMYRPLYPPLRLQHVDSYAARRGQIYVIFVLFVTILATALLIRQFGTLPVSSNKRTITARKNMQKCEQYYGKVSIFVAESAALNTNNLTRDSLDCYVKGANYSLIRVNIDNDPRVNEVCSKHKTALFKRHCAASVYLQDTDWMLFVDTQAGVVNPEHCIEEWIDDRVDMIFFERFFNWEIAAGSYLVKNTALTRNFLRQVAKWEFKEMPIWNNQDQGAFMLQLQRTLSPAAKWELRACHKYWQTATSYQTYTAMITCVRSALGARKLWTRKARIYRKAHAWIRDASISRNSWSNNDFMLQGWKDDLSNKDCPFESSFKIKECGATLKGWNWRRQKKIELESLKEILQGAEEYYRKEFPSEGRVIPNLDLPIVASCFPHCEK</sequence>
<keyword evidence="1" id="KW-0812">Transmembrane</keyword>
<comment type="caution">
    <text evidence="2">The sequence shown here is derived from an EMBL/GenBank/DDBJ whole genome shotgun (WGS) entry which is preliminary data.</text>
</comment>
<keyword evidence="1" id="KW-1133">Transmembrane helix</keyword>
<accession>A0AA36H6Y8</accession>
<protein>
    <submittedName>
        <fullName evidence="2">Uncharacterized protein</fullName>
    </submittedName>
</protein>
<dbReference type="Proteomes" id="UP001176961">
    <property type="component" value="Unassembled WGS sequence"/>
</dbReference>
<dbReference type="PANTHER" id="PTHR31562:SF8">
    <property type="entry name" value="ALPHA-1,6-MANNOSYLTRANSFERASE"/>
    <property type="match status" value="1"/>
</dbReference>
<keyword evidence="1" id="KW-0472">Membrane</keyword>
<evidence type="ECO:0000256" key="1">
    <source>
        <dbReference type="SAM" id="Phobius"/>
    </source>
</evidence>
<evidence type="ECO:0000313" key="3">
    <source>
        <dbReference type="Proteomes" id="UP001176961"/>
    </source>
</evidence>